<dbReference type="SMART" id="SM00073">
    <property type="entry name" value="HPT"/>
    <property type="match status" value="1"/>
</dbReference>
<comment type="caution">
    <text evidence="4">The sequence shown here is derived from an EMBL/GenBank/DDBJ whole genome shotgun (WGS) entry which is preliminary data.</text>
</comment>
<dbReference type="InterPro" id="IPR051315">
    <property type="entry name" value="Bact_Chemotaxis_CheA"/>
</dbReference>
<dbReference type="InterPro" id="IPR008207">
    <property type="entry name" value="Sig_transdc_His_kin_Hpt_dom"/>
</dbReference>
<feature type="modified residue" description="Phosphohistidine" evidence="2">
    <location>
        <position position="46"/>
    </location>
</feature>
<evidence type="ECO:0000256" key="2">
    <source>
        <dbReference type="PROSITE-ProRule" id="PRU00110"/>
    </source>
</evidence>
<name>A0ABS1E012_RUBGE</name>
<keyword evidence="1" id="KW-0902">Two-component regulatory system</keyword>
<gene>
    <name evidence="4" type="ORF">CKO43_20345</name>
</gene>
<reference evidence="4" key="2">
    <citation type="journal article" date="2020" name="Microorganisms">
        <title>Osmotic Adaptation and Compatible Solute Biosynthesis of Phototrophic Bacteria as Revealed from Genome Analyses.</title>
        <authorList>
            <person name="Imhoff J.F."/>
            <person name="Rahn T."/>
            <person name="Kunzel S."/>
            <person name="Keller A."/>
            <person name="Neulinger S.C."/>
        </authorList>
    </citation>
    <scope>NUCLEOTIDE SEQUENCE</scope>
    <source>
        <strain evidence="4">IM 151</strain>
    </source>
</reference>
<evidence type="ECO:0000313" key="5">
    <source>
        <dbReference type="Proteomes" id="UP001041814"/>
    </source>
</evidence>
<dbReference type="InterPro" id="IPR036641">
    <property type="entry name" value="HPT_dom_sf"/>
</dbReference>
<dbReference type="CDD" id="cd00088">
    <property type="entry name" value="HPT"/>
    <property type="match status" value="1"/>
</dbReference>
<dbReference type="RefSeq" id="WP_200379788.1">
    <property type="nucleotide sequence ID" value="NZ_NRRU01000098.1"/>
</dbReference>
<proteinExistence type="predicted"/>
<keyword evidence="2" id="KW-0597">Phosphoprotein</keyword>
<accession>A0ABS1E012</accession>
<dbReference type="PANTHER" id="PTHR43395:SF10">
    <property type="entry name" value="CHEMOTAXIS PROTEIN CHEA"/>
    <property type="match status" value="1"/>
</dbReference>
<dbReference type="EMBL" id="NRRU01000098">
    <property type="protein sequence ID" value="MBK1715113.1"/>
    <property type="molecule type" value="Genomic_DNA"/>
</dbReference>
<sequence>MNQTELLDQFVIEARECLEAIGKSLLQVEREPEDATLLNDLFRSVHTLKGNCGLFEFKELERVVHAGEDLLDRVRNQELAYSAELADALLDAMDFSSQLIDQIQKGGRIEAGADERSQAHAQALRALLNGAPAAATGAEAGAQPGPATTAPDWLARLAPETLAAHPGTTAWRYVPEEGCFFKGEDPWRLACTTPGLLAVAVTGQRPWPAGEALGDWDCYQCGLDIVLLSSAPPAYVQEHFRCVLEQLESWQLPHSAPPAEATAAERVARERARQLCSDQLALLSRASVAPGTARAARRALRRLLAWLDVDT</sequence>
<dbReference type="SUPFAM" id="SSF47226">
    <property type="entry name" value="Histidine-containing phosphotransfer domain, HPT domain"/>
    <property type="match status" value="1"/>
</dbReference>
<dbReference type="Pfam" id="PF01627">
    <property type="entry name" value="Hpt"/>
    <property type="match status" value="1"/>
</dbReference>
<dbReference type="PANTHER" id="PTHR43395">
    <property type="entry name" value="SENSOR HISTIDINE KINASE CHEA"/>
    <property type="match status" value="1"/>
</dbReference>
<feature type="domain" description="HPt" evidence="3">
    <location>
        <begin position="1"/>
        <end position="103"/>
    </location>
</feature>
<protein>
    <recommendedName>
        <fullName evidence="3">HPt domain-containing protein</fullName>
    </recommendedName>
</protein>
<keyword evidence="5" id="KW-1185">Reference proteome</keyword>
<organism evidence="4 5">
    <name type="scientific">Rubrivivax gelatinosus</name>
    <name type="common">Rhodocyclus gelatinosus</name>
    <name type="synonym">Rhodopseudomonas gelatinosa</name>
    <dbReference type="NCBI Taxonomy" id="28068"/>
    <lineage>
        <taxon>Bacteria</taxon>
        <taxon>Pseudomonadati</taxon>
        <taxon>Pseudomonadota</taxon>
        <taxon>Betaproteobacteria</taxon>
        <taxon>Burkholderiales</taxon>
        <taxon>Sphaerotilaceae</taxon>
        <taxon>Rubrivivax</taxon>
    </lineage>
</organism>
<dbReference type="Gene3D" id="1.20.120.160">
    <property type="entry name" value="HPT domain"/>
    <property type="match status" value="1"/>
</dbReference>
<feature type="non-terminal residue" evidence="4">
    <location>
        <position position="311"/>
    </location>
</feature>
<dbReference type="PROSITE" id="PS50894">
    <property type="entry name" value="HPT"/>
    <property type="match status" value="1"/>
</dbReference>
<evidence type="ECO:0000259" key="3">
    <source>
        <dbReference type="PROSITE" id="PS50894"/>
    </source>
</evidence>
<reference evidence="4" key="1">
    <citation type="submission" date="2017-08" db="EMBL/GenBank/DDBJ databases">
        <authorList>
            <person name="Imhoff J.F."/>
            <person name="Rahn T."/>
            <person name="Kuenzel S."/>
            <person name="Neulinger S.C."/>
        </authorList>
    </citation>
    <scope>NUCLEOTIDE SEQUENCE</scope>
    <source>
        <strain evidence="4">IM 151</strain>
    </source>
</reference>
<dbReference type="Proteomes" id="UP001041814">
    <property type="component" value="Unassembled WGS sequence"/>
</dbReference>
<evidence type="ECO:0000256" key="1">
    <source>
        <dbReference type="ARBA" id="ARBA00023012"/>
    </source>
</evidence>
<evidence type="ECO:0000313" key="4">
    <source>
        <dbReference type="EMBL" id="MBK1715113.1"/>
    </source>
</evidence>